<evidence type="ECO:0000256" key="1">
    <source>
        <dbReference type="ARBA" id="ARBA00022658"/>
    </source>
</evidence>
<accession>A0A0L0BQF3</accession>
<keyword evidence="4" id="KW-1185">Reference proteome</keyword>
<reference evidence="3 4" key="1">
    <citation type="journal article" date="2015" name="Nat. Commun.">
        <title>Lucilia cuprina genome unlocks parasitic fly biology to underpin future interventions.</title>
        <authorList>
            <person name="Anstead C.A."/>
            <person name="Korhonen P.K."/>
            <person name="Young N.D."/>
            <person name="Hall R.S."/>
            <person name="Jex A.R."/>
            <person name="Murali S.C."/>
            <person name="Hughes D.S."/>
            <person name="Lee S.F."/>
            <person name="Perry T."/>
            <person name="Stroehlein A.J."/>
            <person name="Ansell B.R."/>
            <person name="Breugelmans B."/>
            <person name="Hofmann A."/>
            <person name="Qu J."/>
            <person name="Dugan S."/>
            <person name="Lee S.L."/>
            <person name="Chao H."/>
            <person name="Dinh H."/>
            <person name="Han Y."/>
            <person name="Doddapaneni H.V."/>
            <person name="Worley K.C."/>
            <person name="Muzny D.M."/>
            <person name="Ioannidis P."/>
            <person name="Waterhouse R.M."/>
            <person name="Zdobnov E.M."/>
            <person name="James P.J."/>
            <person name="Bagnall N.H."/>
            <person name="Kotze A.C."/>
            <person name="Gibbs R.A."/>
            <person name="Richards S."/>
            <person name="Batterham P."/>
            <person name="Gasser R.B."/>
        </authorList>
    </citation>
    <scope>NUCLEOTIDE SEQUENCE [LARGE SCALE GENOMIC DNA]</scope>
    <source>
        <strain evidence="3 4">LS</strain>
        <tissue evidence="3">Full body</tissue>
    </source>
</reference>
<gene>
    <name evidence="3" type="ORF">FF38_12911</name>
</gene>
<feature type="non-terminal residue" evidence="3">
    <location>
        <position position="1"/>
    </location>
</feature>
<dbReference type="PANTHER" id="PTHR22826">
    <property type="entry name" value="RHO GUANINE EXCHANGE FACTOR-RELATED"/>
    <property type="match status" value="1"/>
</dbReference>
<protein>
    <recommendedName>
        <fullName evidence="2">DH domain-containing protein</fullName>
    </recommendedName>
</protein>
<dbReference type="SUPFAM" id="SSF48065">
    <property type="entry name" value="DBL homology domain (DH-domain)"/>
    <property type="match status" value="1"/>
</dbReference>
<evidence type="ECO:0000313" key="4">
    <source>
        <dbReference type="Proteomes" id="UP000037069"/>
    </source>
</evidence>
<comment type="caution">
    <text evidence="3">The sequence shown here is derived from an EMBL/GenBank/DDBJ whole genome shotgun (WGS) entry which is preliminary data.</text>
</comment>
<dbReference type="AlphaFoldDB" id="A0A0L0BQF3"/>
<dbReference type="Proteomes" id="UP000037069">
    <property type="component" value="Unassembled WGS sequence"/>
</dbReference>
<organism evidence="3 4">
    <name type="scientific">Lucilia cuprina</name>
    <name type="common">Green bottle fly</name>
    <name type="synonym">Australian sheep blowfly</name>
    <dbReference type="NCBI Taxonomy" id="7375"/>
    <lineage>
        <taxon>Eukaryota</taxon>
        <taxon>Metazoa</taxon>
        <taxon>Ecdysozoa</taxon>
        <taxon>Arthropoda</taxon>
        <taxon>Hexapoda</taxon>
        <taxon>Insecta</taxon>
        <taxon>Pterygota</taxon>
        <taxon>Neoptera</taxon>
        <taxon>Endopterygota</taxon>
        <taxon>Diptera</taxon>
        <taxon>Brachycera</taxon>
        <taxon>Muscomorpha</taxon>
        <taxon>Oestroidea</taxon>
        <taxon>Calliphoridae</taxon>
        <taxon>Luciliinae</taxon>
        <taxon>Lucilia</taxon>
    </lineage>
</organism>
<dbReference type="InterPro" id="IPR000219">
    <property type="entry name" value="DH_dom"/>
</dbReference>
<dbReference type="GO" id="GO:0005085">
    <property type="term" value="F:guanyl-nucleotide exchange factor activity"/>
    <property type="evidence" value="ECO:0007669"/>
    <property type="project" value="UniProtKB-KW"/>
</dbReference>
<dbReference type="Gene3D" id="2.30.30.40">
    <property type="entry name" value="SH3 Domains"/>
    <property type="match status" value="1"/>
</dbReference>
<evidence type="ECO:0000313" key="3">
    <source>
        <dbReference type="EMBL" id="KNC22282.1"/>
    </source>
</evidence>
<dbReference type="SUPFAM" id="SSF50044">
    <property type="entry name" value="SH3-domain"/>
    <property type="match status" value="1"/>
</dbReference>
<dbReference type="InterPro" id="IPR051336">
    <property type="entry name" value="RhoGEF_Guanine_NuclExch_SF"/>
</dbReference>
<feature type="non-terminal residue" evidence="3">
    <location>
        <position position="219"/>
    </location>
</feature>
<evidence type="ECO:0000259" key="2">
    <source>
        <dbReference type="PROSITE" id="PS50010"/>
    </source>
</evidence>
<dbReference type="EMBL" id="JRES01001518">
    <property type="protein sequence ID" value="KNC22282.1"/>
    <property type="molecule type" value="Genomic_DNA"/>
</dbReference>
<sequence length="219" mass="25134">RKVNQKSILIYKNMETAFDILVVNQDFKAETSDSVTLTRGDIVEVLKTTETNGNLKNVADTDATVKWLVRVFGDNAKEGWVPKNILDAGLNAMLNGNEKESADFQKKAVIRELIETEEEFNRDLQNVVDRYIKAVDAATAPRNVRDSKDIIFGNFQQIAEFHNMVFIDGVKYYADKPNMVVKTFLRLERDFDMHVKYCKTEPLAQEYLASNKEAFTFFQ</sequence>
<feature type="domain" description="DH" evidence="2">
    <location>
        <begin position="105"/>
        <end position="219"/>
    </location>
</feature>
<dbReference type="PROSITE" id="PS50010">
    <property type="entry name" value="DH_2"/>
    <property type="match status" value="1"/>
</dbReference>
<dbReference type="InterPro" id="IPR035899">
    <property type="entry name" value="DBL_dom_sf"/>
</dbReference>
<proteinExistence type="predicted"/>
<dbReference type="OrthoDB" id="2570713at2759"/>
<dbReference type="OMA" id="DVNYSSH"/>
<dbReference type="InterPro" id="IPR036028">
    <property type="entry name" value="SH3-like_dom_sf"/>
</dbReference>
<keyword evidence="1" id="KW-0344">Guanine-nucleotide releasing factor</keyword>
<dbReference type="GO" id="GO:0005737">
    <property type="term" value="C:cytoplasm"/>
    <property type="evidence" value="ECO:0007669"/>
    <property type="project" value="TreeGrafter"/>
</dbReference>
<dbReference type="STRING" id="7375.A0A0L0BQF3"/>
<name>A0A0L0BQF3_LUCCU</name>
<dbReference type="Gene3D" id="1.20.900.10">
    <property type="entry name" value="Dbl homology (DH) domain"/>
    <property type="match status" value="1"/>
</dbReference>
<dbReference type="Pfam" id="PF00621">
    <property type="entry name" value="RhoGEF"/>
    <property type="match status" value="1"/>
</dbReference>